<protein>
    <recommendedName>
        <fullName evidence="5">VWFA domain-containing protein</fullName>
    </recommendedName>
</protein>
<keyword evidence="4" id="KW-1185">Reference proteome</keyword>
<dbReference type="SUPFAM" id="SSF53300">
    <property type="entry name" value="vWA-like"/>
    <property type="match status" value="1"/>
</dbReference>
<gene>
    <name evidence="3" type="ORF">POL58_19960</name>
</gene>
<accession>A0ABT5B8J1</accession>
<comment type="caution">
    <text evidence="3">The sequence shown here is derived from an EMBL/GenBank/DDBJ whole genome shotgun (WGS) entry which is preliminary data.</text>
</comment>
<keyword evidence="2" id="KW-0732">Signal</keyword>
<evidence type="ECO:0000313" key="4">
    <source>
        <dbReference type="Proteomes" id="UP001217838"/>
    </source>
</evidence>
<evidence type="ECO:0008006" key="5">
    <source>
        <dbReference type="Google" id="ProtNLM"/>
    </source>
</evidence>
<evidence type="ECO:0000256" key="2">
    <source>
        <dbReference type="SAM" id="SignalP"/>
    </source>
</evidence>
<dbReference type="Proteomes" id="UP001217838">
    <property type="component" value="Unassembled WGS sequence"/>
</dbReference>
<dbReference type="PROSITE" id="PS51257">
    <property type="entry name" value="PROKAR_LIPOPROTEIN"/>
    <property type="match status" value="1"/>
</dbReference>
<reference evidence="3 4" key="1">
    <citation type="submission" date="2022-11" db="EMBL/GenBank/DDBJ databases">
        <title>Minimal conservation of predation-associated metabolite biosynthetic gene clusters underscores biosynthetic potential of Myxococcota including descriptions for ten novel species: Archangium lansinium sp. nov., Myxococcus landrumus sp. nov., Nannocystis bai.</title>
        <authorList>
            <person name="Ahearne A."/>
            <person name="Stevens C."/>
            <person name="Dowd S."/>
        </authorList>
    </citation>
    <scope>NUCLEOTIDE SEQUENCE [LARGE SCALE GENOMIC DNA]</scope>
    <source>
        <strain evidence="3 4">NCELM</strain>
    </source>
</reference>
<feature type="compositionally biased region" description="Low complexity" evidence="1">
    <location>
        <begin position="48"/>
        <end position="64"/>
    </location>
</feature>
<name>A0ABT5B8J1_9BACT</name>
<feature type="region of interest" description="Disordered" evidence="1">
    <location>
        <begin position="48"/>
        <end position="101"/>
    </location>
</feature>
<dbReference type="Gene3D" id="3.40.50.410">
    <property type="entry name" value="von Willebrand factor, type A domain"/>
    <property type="match status" value="1"/>
</dbReference>
<proteinExistence type="predicted"/>
<dbReference type="RefSeq" id="WP_271999849.1">
    <property type="nucleotide sequence ID" value="NZ_JAQNDN010000010.1"/>
</dbReference>
<organism evidence="3 4">
    <name type="scientific">Nannocystis radixulma</name>
    <dbReference type="NCBI Taxonomy" id="2995305"/>
    <lineage>
        <taxon>Bacteria</taxon>
        <taxon>Pseudomonadati</taxon>
        <taxon>Myxococcota</taxon>
        <taxon>Polyangia</taxon>
        <taxon>Nannocystales</taxon>
        <taxon>Nannocystaceae</taxon>
        <taxon>Nannocystis</taxon>
    </lineage>
</organism>
<evidence type="ECO:0000313" key="3">
    <source>
        <dbReference type="EMBL" id="MDC0670038.1"/>
    </source>
</evidence>
<feature type="signal peptide" evidence="2">
    <location>
        <begin position="1"/>
        <end position="20"/>
    </location>
</feature>
<feature type="chain" id="PRO_5045171473" description="VWFA domain-containing protein" evidence="2">
    <location>
        <begin position="21"/>
        <end position="408"/>
    </location>
</feature>
<dbReference type="InterPro" id="IPR036465">
    <property type="entry name" value="vWFA_dom_sf"/>
</dbReference>
<sequence>MMRRPARFAVEPFLALAVIAACGDSGGNASGPSPASATGITGATSLTSAGAGTTSDAPAGDTTAVPTTGEASVGGTTEGPPDGLPKLDVDSPLTSAGETTGIGPASAGCKKVDFLFVVDNSGSMDDEQANLIASFPGFIATITETLEAKDYHIMAVSTDDGKNTGMKSTCTNGSCNCTPAPVCCENACGLSGKTCNGFDCNNLPISQCHFEFGTGKEFDANGKHCMLADMKRYMTDSQPNLPETFECIANVGTYGSGDEKTMQALEAALSDAQNDAGGCDEGFLRDDAILVVTFITDEEDDMGDDGKGSTGDPASWYSAVVAAKNGDEKAAVILGLVGDSNLPMGTCAPDLDPNNNDMGAQAAPRLQSFVGMFPNGVIGSVCATDYTPFFQQAVGIIDLACDAFEPPG</sequence>
<dbReference type="EMBL" id="JAQNDN010000010">
    <property type="protein sequence ID" value="MDC0670038.1"/>
    <property type="molecule type" value="Genomic_DNA"/>
</dbReference>
<evidence type="ECO:0000256" key="1">
    <source>
        <dbReference type="SAM" id="MobiDB-lite"/>
    </source>
</evidence>